<dbReference type="EMBL" id="SNXC01000012">
    <property type="protein sequence ID" value="TDO97454.1"/>
    <property type="molecule type" value="Genomic_DNA"/>
</dbReference>
<protein>
    <recommendedName>
        <fullName evidence="3">Phage tail tube protein FII</fullName>
    </recommendedName>
</protein>
<accession>A0A4R6M7Z6</accession>
<dbReference type="InterPro" id="IPR006498">
    <property type="entry name" value="Tail_tube"/>
</dbReference>
<proteinExistence type="predicted"/>
<dbReference type="AlphaFoldDB" id="A0A4R6M7Z6"/>
<evidence type="ECO:0000313" key="2">
    <source>
        <dbReference type="Proteomes" id="UP000294656"/>
    </source>
</evidence>
<comment type="caution">
    <text evidence="1">The sequence shown here is derived from an EMBL/GenBank/DDBJ whole genome shotgun (WGS) entry which is preliminary data.</text>
</comment>
<gene>
    <name evidence="1" type="ORF">DFP79_2273</name>
</gene>
<dbReference type="Proteomes" id="UP000294656">
    <property type="component" value="Unassembled WGS sequence"/>
</dbReference>
<sequence>MTQVPQYLSAMTVFIDGVGLLGTAKQVTLPKVEITRETVTAGGFERAMSTGVFKAMEAEITLNEYHDSVFKAANKLAVPPLFVIKGNLSQDGQDYPIEATIKGSLDIDDGNWETGKEAERKLKVYVDFYALKVNGTEQCMLDAKNMIAKINDVDLLEKARTHVLS</sequence>
<organism evidence="1 2">
    <name type="scientific">Marinomonas balearica</name>
    <dbReference type="NCBI Taxonomy" id="491947"/>
    <lineage>
        <taxon>Bacteria</taxon>
        <taxon>Pseudomonadati</taxon>
        <taxon>Pseudomonadota</taxon>
        <taxon>Gammaproteobacteria</taxon>
        <taxon>Oceanospirillales</taxon>
        <taxon>Oceanospirillaceae</taxon>
        <taxon>Marinomonas</taxon>
    </lineage>
</organism>
<dbReference type="Pfam" id="PF04985">
    <property type="entry name" value="Phage_tube"/>
    <property type="match status" value="1"/>
</dbReference>
<name>A0A4R6M7Z6_9GAMM</name>
<evidence type="ECO:0008006" key="3">
    <source>
        <dbReference type="Google" id="ProtNLM"/>
    </source>
</evidence>
<dbReference type="OrthoDB" id="3078668at2"/>
<dbReference type="RefSeq" id="WP_133504028.1">
    <property type="nucleotide sequence ID" value="NZ_SNXC01000012.1"/>
</dbReference>
<reference evidence="1 2" key="1">
    <citation type="submission" date="2019-03" db="EMBL/GenBank/DDBJ databases">
        <title>Genomic Encyclopedia of Type Strains, Phase III (KMG-III): the genomes of soil and plant-associated and newly described type strains.</title>
        <authorList>
            <person name="Whitman W."/>
        </authorList>
    </citation>
    <scope>NUCLEOTIDE SEQUENCE [LARGE SCALE GENOMIC DNA]</scope>
    <source>
        <strain evidence="1 2">CECT 7378</strain>
    </source>
</reference>
<evidence type="ECO:0000313" key="1">
    <source>
        <dbReference type="EMBL" id="TDO97454.1"/>
    </source>
</evidence>
<keyword evidence="2" id="KW-1185">Reference proteome</keyword>